<gene>
    <name evidence="10" type="ORF">J2Z81_002746</name>
</gene>
<evidence type="ECO:0000256" key="1">
    <source>
        <dbReference type="ARBA" id="ARBA00004651"/>
    </source>
</evidence>
<feature type="transmembrane region" description="Helical" evidence="8">
    <location>
        <begin position="255"/>
        <end position="277"/>
    </location>
</feature>
<dbReference type="PANTHER" id="PTHR33406:SF6">
    <property type="entry name" value="MEMBRANE PROTEIN YDGH-RELATED"/>
    <property type="match status" value="1"/>
</dbReference>
<comment type="similarity">
    <text evidence="2">Belongs to the resistance-nodulation-cell division (RND) (TC 2.A.6) family. MmpL subfamily.</text>
</comment>
<reference evidence="10 11" key="1">
    <citation type="submission" date="2021-03" db="EMBL/GenBank/DDBJ databases">
        <title>Genomic Encyclopedia of Type Strains, Phase IV (KMG-IV): sequencing the most valuable type-strain genomes for metagenomic binning, comparative biology and taxonomic classification.</title>
        <authorList>
            <person name="Goeker M."/>
        </authorList>
    </citation>
    <scope>NUCLEOTIDE SEQUENCE [LARGE SCALE GENOMIC DNA]</scope>
    <source>
        <strain evidence="10 11">DSM 25790</strain>
    </source>
</reference>
<dbReference type="RefSeq" id="WP_226981375.1">
    <property type="nucleotide sequence ID" value="NZ_JAGIKX010000035.1"/>
</dbReference>
<evidence type="ECO:0000313" key="11">
    <source>
        <dbReference type="Proteomes" id="UP001519294"/>
    </source>
</evidence>
<evidence type="ECO:0000313" key="10">
    <source>
        <dbReference type="EMBL" id="MBP2258762.1"/>
    </source>
</evidence>
<evidence type="ECO:0000256" key="4">
    <source>
        <dbReference type="ARBA" id="ARBA00022692"/>
    </source>
</evidence>
<name>A0ABS4SB74_9BACI</name>
<dbReference type="Proteomes" id="UP001519294">
    <property type="component" value="Unassembled WGS sequence"/>
</dbReference>
<evidence type="ECO:0000256" key="6">
    <source>
        <dbReference type="ARBA" id="ARBA00023136"/>
    </source>
</evidence>
<evidence type="ECO:0000256" key="3">
    <source>
        <dbReference type="ARBA" id="ARBA00022475"/>
    </source>
</evidence>
<feature type="transmembrane region" description="Helical" evidence="8">
    <location>
        <begin position="126"/>
        <end position="158"/>
    </location>
</feature>
<evidence type="ECO:0000256" key="8">
    <source>
        <dbReference type="SAM" id="Phobius"/>
    </source>
</evidence>
<keyword evidence="6 8" id="KW-0472">Membrane</keyword>
<accession>A0ABS4SB74</accession>
<dbReference type="Pfam" id="PF03176">
    <property type="entry name" value="MMPL"/>
    <property type="match status" value="2"/>
</dbReference>
<feature type="coiled-coil region" evidence="7">
    <location>
        <begin position="598"/>
        <end position="628"/>
    </location>
</feature>
<dbReference type="Gene3D" id="1.10.287.950">
    <property type="entry name" value="Methyl-accepting chemotaxis protein"/>
    <property type="match status" value="2"/>
</dbReference>
<feature type="transmembrane region" description="Helical" evidence="8">
    <location>
        <begin position="838"/>
        <end position="857"/>
    </location>
</feature>
<dbReference type="Gene3D" id="1.20.1640.10">
    <property type="entry name" value="Multidrug efflux transporter AcrB transmembrane domain"/>
    <property type="match status" value="2"/>
</dbReference>
<comment type="caution">
    <text evidence="10">The sequence shown here is derived from an EMBL/GenBank/DDBJ whole genome shotgun (WGS) entry which is preliminary data.</text>
</comment>
<feature type="domain" description="Membrane transport protein MMPL" evidence="9">
    <location>
        <begin position="9"/>
        <end position="309"/>
    </location>
</feature>
<keyword evidence="5 8" id="KW-1133">Transmembrane helix</keyword>
<feature type="transmembrane region" description="Helical" evidence="8">
    <location>
        <begin position="965"/>
        <end position="989"/>
    </location>
</feature>
<organism evidence="10 11">
    <name type="scientific">Virgibacillus alimentarius</name>
    <dbReference type="NCBI Taxonomy" id="698769"/>
    <lineage>
        <taxon>Bacteria</taxon>
        <taxon>Bacillati</taxon>
        <taxon>Bacillota</taxon>
        <taxon>Bacilli</taxon>
        <taxon>Bacillales</taxon>
        <taxon>Bacillaceae</taxon>
        <taxon>Virgibacillus</taxon>
    </lineage>
</organism>
<keyword evidence="11" id="KW-1185">Reference proteome</keyword>
<proteinExistence type="inferred from homology"/>
<protein>
    <submittedName>
        <fullName evidence="10">RND superfamily putative drug exporter</fullName>
    </submittedName>
</protein>
<dbReference type="InterPro" id="IPR004869">
    <property type="entry name" value="MMPL_dom"/>
</dbReference>
<evidence type="ECO:0000256" key="7">
    <source>
        <dbReference type="SAM" id="Coils"/>
    </source>
</evidence>
<dbReference type="NCBIfam" id="TIGR03057">
    <property type="entry name" value="xxxLxxG_by_4"/>
    <property type="match status" value="1"/>
</dbReference>
<evidence type="ECO:0000259" key="9">
    <source>
        <dbReference type="Pfam" id="PF03176"/>
    </source>
</evidence>
<dbReference type="EMBL" id="JAGIKX010000035">
    <property type="protein sequence ID" value="MBP2258762.1"/>
    <property type="molecule type" value="Genomic_DNA"/>
</dbReference>
<feature type="transmembrane region" description="Helical" evidence="8">
    <location>
        <begin position="227"/>
        <end position="249"/>
    </location>
</feature>
<keyword evidence="7" id="KW-0175">Coiled coil</keyword>
<dbReference type="InterPro" id="IPR023908">
    <property type="entry name" value="xxxLxxG_rpt"/>
</dbReference>
<feature type="transmembrane region" description="Helical" evidence="8">
    <location>
        <begin position="894"/>
        <end position="918"/>
    </location>
</feature>
<feature type="domain" description="Membrane transport protein MMPL" evidence="9">
    <location>
        <begin position="706"/>
        <end position="1004"/>
    </location>
</feature>
<feature type="transmembrane region" description="Helical" evidence="8">
    <location>
        <begin position="864"/>
        <end position="888"/>
    </location>
</feature>
<keyword evidence="3" id="KW-1003">Cell membrane</keyword>
<dbReference type="SUPFAM" id="SSF82866">
    <property type="entry name" value="Multidrug efflux transporter AcrB transmembrane domain"/>
    <property type="match status" value="2"/>
</dbReference>
<feature type="transmembrane region" description="Helical" evidence="8">
    <location>
        <begin position="178"/>
        <end position="199"/>
    </location>
</feature>
<feature type="transmembrane region" description="Helical" evidence="8">
    <location>
        <begin position="939"/>
        <end position="959"/>
    </location>
</feature>
<dbReference type="PANTHER" id="PTHR33406">
    <property type="entry name" value="MEMBRANE PROTEIN MJ1562-RELATED"/>
    <property type="match status" value="1"/>
</dbReference>
<keyword evidence="4 8" id="KW-0812">Transmembrane</keyword>
<evidence type="ECO:0000256" key="5">
    <source>
        <dbReference type="ARBA" id="ARBA00022989"/>
    </source>
</evidence>
<dbReference type="InterPro" id="IPR050545">
    <property type="entry name" value="Mycobact_MmpL"/>
</dbReference>
<evidence type="ECO:0000256" key="2">
    <source>
        <dbReference type="ARBA" id="ARBA00010157"/>
    </source>
</evidence>
<comment type="subcellular location">
    <subcellularLocation>
        <location evidence="1">Cell membrane</location>
        <topology evidence="1">Multi-pass membrane protein</topology>
    </subcellularLocation>
</comment>
<sequence>MSDDDNENTTSAVLVFHDDDGINKKGKEDVKEAIDQLEKNKKKLGLKEILAFTEDKAIEEQTVSEDGTTILVPLEVSIENQEVVESRDKIYETVENTKVDHYLTGEEYINQDITKNSEEGLKRTEVITVALIIIILFVVFKSIIAPLIPLLTVGISYLAAQGIVSILADTVNFPLSTFTQIFMVAVMFGIGTDYCILLISRFKEEMDRHDSIQEAVITTYKSGGKTVFYAGLAVLVGFSTIGLSTFSLYQSAVAVAIGVAVVLIALTTLVPFFLVLLGKKLFWPFDKNVAHKESGIWGTAGTFAWARPVIALLIVAVITVPALLTFHGDKSYDSLAEIGDDYGSVKAFNWIADSFGPGQSMPTTVVMETDKTIDSTKEYQEIETISEEIAKMDGVGQVRSATRPAGEVIDDFLVQNQTEILADGINESTNGLKEIQNGLQKAADELEDAPSEMKDAKNGVDELMQGTQDAKNGIGELSDALKEIQNGIQSGSKGAEEIKTNLQTIKNNLDDTIATNKKLLAGYKKFTENVKGAGAELEDDDNKKQLASIEQQIKDMNTALLGAKENIEKMFKTALESNPELEGNQNFQEAYGTAKGQIEGVMGGLEEAENQLNKIKNLSKSAQDLFQKQILSPLQELNNGFSDTIAGQEQLSSGIGELISGIKELQSGLNQAANGQGKVVNNVSSLQEGLSQIYGGQKELKTAFADMQNQIGDLTSGLNDATDGLGEIHDGLTEVERYLGDFDVDPNNPAVVIPKEALKDDAFMEGTKPYISDNKNIAKFEVVLTHSPYSTEAIQMMDQIQDKINDVKKDTIFAKSDPKLGGISSTNNDLQNISDADYNRTVFLMVGGIFIILVVLLRSFVMPLYLIGSLILTYFTSMAFAELIFVNILEHDGLTWAIPFFSFVMLMALGIDYSIFLMDRFNENKGGDVKEGLLSAMKNMGTVIISAAVILGGTFGAMLPSGVLSLLQIATVVLIGLFLYAFVILPLFVPVMVRLFGKVNWWPFLKNKDKGMK</sequence>